<accession>A0A4Q9MSL6</accession>
<sequence length="162" mass="18397">MSVARAAGAVLRPTQRAGISLVQRRAASSHAHEDHHDDHHHEEYHDSNVYEPEVFNTPFWRRVVVAGVGIVAFYKFAPEPTEDTLIAKYIKSTMTQPEFWKDTAFKHLVLSAQGSDETLLVADAKPPVVHRYRFPQRFEQFSPHSNPVGIKLTVDDVVVKRD</sequence>
<proteinExistence type="predicted"/>
<evidence type="ECO:0000256" key="1">
    <source>
        <dbReference type="SAM" id="MobiDB-lite"/>
    </source>
</evidence>
<name>A0A4Q9MSL6_9APHY</name>
<feature type="compositionally biased region" description="Basic and acidic residues" evidence="1">
    <location>
        <begin position="30"/>
        <end position="45"/>
    </location>
</feature>
<dbReference type="Proteomes" id="UP000292957">
    <property type="component" value="Unassembled WGS sequence"/>
</dbReference>
<protein>
    <submittedName>
        <fullName evidence="2">Uncharacterized protein</fullName>
    </submittedName>
</protein>
<evidence type="ECO:0000313" key="2">
    <source>
        <dbReference type="EMBL" id="TBU29552.1"/>
    </source>
</evidence>
<dbReference type="GO" id="GO:0005739">
    <property type="term" value="C:mitochondrion"/>
    <property type="evidence" value="ECO:0007669"/>
    <property type="project" value="InterPro"/>
</dbReference>
<feature type="region of interest" description="Disordered" evidence="1">
    <location>
        <begin position="22"/>
        <end position="45"/>
    </location>
</feature>
<dbReference type="OMA" id="APIYRMR"/>
<dbReference type="EMBL" id="ML143412">
    <property type="protein sequence ID" value="TBU29552.1"/>
    <property type="molecule type" value="Genomic_DNA"/>
</dbReference>
<reference evidence="2" key="1">
    <citation type="submission" date="2019-01" db="EMBL/GenBank/DDBJ databases">
        <title>Draft genome sequences of three monokaryotic isolates of the white-rot basidiomycete fungus Dichomitus squalens.</title>
        <authorList>
            <consortium name="DOE Joint Genome Institute"/>
            <person name="Lopez S.C."/>
            <person name="Andreopoulos B."/>
            <person name="Pangilinan J."/>
            <person name="Lipzen A."/>
            <person name="Riley R."/>
            <person name="Ahrendt S."/>
            <person name="Ng V."/>
            <person name="Barry K."/>
            <person name="Daum C."/>
            <person name="Grigoriev I.V."/>
            <person name="Hilden K.S."/>
            <person name="Makela M.R."/>
            <person name="de Vries R.P."/>
        </authorList>
    </citation>
    <scope>NUCLEOTIDE SEQUENCE [LARGE SCALE GENOMIC DNA]</scope>
    <source>
        <strain evidence="2">OM18370.1</strain>
    </source>
</reference>
<dbReference type="OrthoDB" id="2120038at2759"/>
<dbReference type="AlphaFoldDB" id="A0A4Q9MSL6"/>
<dbReference type="InterPro" id="IPR034444">
    <property type="entry name" value="Nuo17.8"/>
</dbReference>
<dbReference type="PANTHER" id="PTHR42100:SF1">
    <property type="entry name" value="OXIDOREDUCTASE 178 KDA SUBUNIT, PUTATIVE (AFU_ORTHOLOGUE AFUA_8G04320)-RELATED"/>
    <property type="match status" value="1"/>
</dbReference>
<gene>
    <name evidence="2" type="ORF">BD311DRAFT_692680</name>
</gene>
<dbReference type="PANTHER" id="PTHR42100">
    <property type="entry name" value="OXIDOREDUCTASE 178 KDA SUBUNIT, PUTATIVE (AFU_ORTHOLOGUE AFUA_8G04320)-RELATED"/>
    <property type="match status" value="1"/>
</dbReference>
<organism evidence="2">
    <name type="scientific">Dichomitus squalens</name>
    <dbReference type="NCBI Taxonomy" id="114155"/>
    <lineage>
        <taxon>Eukaryota</taxon>
        <taxon>Fungi</taxon>
        <taxon>Dikarya</taxon>
        <taxon>Basidiomycota</taxon>
        <taxon>Agaricomycotina</taxon>
        <taxon>Agaricomycetes</taxon>
        <taxon>Polyporales</taxon>
        <taxon>Polyporaceae</taxon>
        <taxon>Dichomitus</taxon>
    </lineage>
</organism>